<feature type="transmembrane region" description="Helical" evidence="6">
    <location>
        <begin position="396"/>
        <end position="421"/>
    </location>
</feature>
<sequence>MSEEVRGWRERVVAVLVLTLASALAASLAGLEQIKVVALTVFLMEIYAILLLWSYRVSFALLGLFALLALGVLDVKTAVEFTHLDVILFLIAMMVFVGYLEEKGFFDYIAWRIITYFRVSYRAIFLMVLLLSAFLAALVDEVTSILIMASLVFRISNLLGISPYPMILASVFATNIGSSMTVVGNPVGVLLAFSAGLSFMEFLRWATPTSLMAVLLVSWVLVRQFKGYIDEGQGALLKSLEKWRGEDRQPPKGLLMDGLLFAIVIVLLAMHHPLEEALGLGKNTLLLAVPMMASGLILVLDPEKGFKAFEHRVDWKTLVFFLLLFASVGTLEYVNLVTDFARALLSMTGGSLESILLTLTPLASLMSATLDNVLAVAILVPVVHQLGEAGVPTYPLWWATLFIACYSANFTPVGSTANIVVAGMLERRGYRVSILEWLKKSIPSTLASLALAMSLVYLQAPLMP</sequence>
<evidence type="ECO:0000256" key="5">
    <source>
        <dbReference type="ARBA" id="ARBA00023136"/>
    </source>
</evidence>
<proteinExistence type="predicted"/>
<reference evidence="8" key="1">
    <citation type="journal article" date="2020" name="mSystems">
        <title>Genome- and Community-Level Interaction Insights into Carbon Utilization and Element Cycling Functions of Hydrothermarchaeota in Hydrothermal Sediment.</title>
        <authorList>
            <person name="Zhou Z."/>
            <person name="Liu Y."/>
            <person name="Xu W."/>
            <person name="Pan J."/>
            <person name="Luo Z.H."/>
            <person name="Li M."/>
        </authorList>
    </citation>
    <scope>NUCLEOTIDE SEQUENCE [LARGE SCALE GENOMIC DNA]</scope>
    <source>
        <strain evidence="8">SpSt-1125</strain>
    </source>
</reference>
<feature type="domain" description="Citrate transporter-like" evidence="7">
    <location>
        <begin position="54"/>
        <end position="343"/>
    </location>
</feature>
<dbReference type="PANTHER" id="PTHR43568">
    <property type="entry name" value="P PROTEIN"/>
    <property type="match status" value="1"/>
</dbReference>
<comment type="subcellular location">
    <subcellularLocation>
        <location evidence="1">Membrane</location>
        <topology evidence="1">Multi-pass membrane protein</topology>
    </subcellularLocation>
</comment>
<feature type="transmembrane region" description="Helical" evidence="6">
    <location>
        <begin position="313"/>
        <end position="334"/>
    </location>
</feature>
<gene>
    <name evidence="8" type="ORF">ENM88_06760</name>
</gene>
<dbReference type="AlphaFoldDB" id="A0A7J3X8R2"/>
<feature type="transmembrane region" description="Helical" evidence="6">
    <location>
        <begin position="442"/>
        <end position="460"/>
    </location>
</feature>
<feature type="transmembrane region" description="Helical" evidence="6">
    <location>
        <begin position="81"/>
        <end position="100"/>
    </location>
</feature>
<evidence type="ECO:0000256" key="3">
    <source>
        <dbReference type="ARBA" id="ARBA00022692"/>
    </source>
</evidence>
<dbReference type="InterPro" id="IPR051475">
    <property type="entry name" value="Diverse_Ion_Transporter"/>
</dbReference>
<feature type="transmembrane region" description="Helical" evidence="6">
    <location>
        <begin position="176"/>
        <end position="196"/>
    </location>
</feature>
<protein>
    <recommendedName>
        <fullName evidence="7">Citrate transporter-like domain-containing protein</fullName>
    </recommendedName>
</protein>
<feature type="transmembrane region" description="Helical" evidence="6">
    <location>
        <begin position="121"/>
        <end position="139"/>
    </location>
</feature>
<keyword evidence="5 6" id="KW-0472">Membrane</keyword>
<evidence type="ECO:0000313" key="8">
    <source>
        <dbReference type="EMBL" id="HHP05425.1"/>
    </source>
</evidence>
<evidence type="ECO:0000256" key="6">
    <source>
        <dbReference type="SAM" id="Phobius"/>
    </source>
</evidence>
<feature type="transmembrane region" description="Helical" evidence="6">
    <location>
        <begin position="254"/>
        <end position="272"/>
    </location>
</feature>
<organism evidence="8">
    <name type="scientific">Thermofilum pendens</name>
    <dbReference type="NCBI Taxonomy" id="2269"/>
    <lineage>
        <taxon>Archaea</taxon>
        <taxon>Thermoproteota</taxon>
        <taxon>Thermoprotei</taxon>
        <taxon>Thermofilales</taxon>
        <taxon>Thermofilaceae</taxon>
        <taxon>Thermofilum</taxon>
    </lineage>
</organism>
<accession>A0A7J3X8R2</accession>
<dbReference type="InterPro" id="IPR004680">
    <property type="entry name" value="Cit_transptr-like_dom"/>
</dbReference>
<feature type="transmembrane region" description="Helical" evidence="6">
    <location>
        <begin position="145"/>
        <end position="164"/>
    </location>
</feature>
<keyword evidence="2" id="KW-0813">Transport</keyword>
<dbReference type="Pfam" id="PF03600">
    <property type="entry name" value="CitMHS"/>
    <property type="match status" value="1"/>
</dbReference>
<comment type="caution">
    <text evidence="8">The sequence shown here is derived from an EMBL/GenBank/DDBJ whole genome shotgun (WGS) entry which is preliminary data.</text>
</comment>
<dbReference type="GO" id="GO:0055085">
    <property type="term" value="P:transmembrane transport"/>
    <property type="evidence" value="ECO:0007669"/>
    <property type="project" value="InterPro"/>
</dbReference>
<keyword evidence="4 6" id="KW-1133">Transmembrane helix</keyword>
<feature type="transmembrane region" description="Helical" evidence="6">
    <location>
        <begin position="59"/>
        <end position="75"/>
    </location>
</feature>
<evidence type="ECO:0000259" key="7">
    <source>
        <dbReference type="Pfam" id="PF03600"/>
    </source>
</evidence>
<feature type="transmembrane region" description="Helical" evidence="6">
    <location>
        <begin position="340"/>
        <end position="358"/>
    </location>
</feature>
<keyword evidence="3 6" id="KW-0812">Transmembrane</keyword>
<dbReference type="EMBL" id="DRZM01000197">
    <property type="protein sequence ID" value="HHP05425.1"/>
    <property type="molecule type" value="Genomic_DNA"/>
</dbReference>
<evidence type="ECO:0000256" key="2">
    <source>
        <dbReference type="ARBA" id="ARBA00022448"/>
    </source>
</evidence>
<feature type="transmembrane region" description="Helical" evidence="6">
    <location>
        <begin position="284"/>
        <end position="301"/>
    </location>
</feature>
<dbReference type="PANTHER" id="PTHR43568:SF1">
    <property type="entry name" value="P PROTEIN"/>
    <property type="match status" value="1"/>
</dbReference>
<evidence type="ECO:0000256" key="1">
    <source>
        <dbReference type="ARBA" id="ARBA00004141"/>
    </source>
</evidence>
<feature type="transmembrane region" description="Helical" evidence="6">
    <location>
        <begin position="202"/>
        <end position="222"/>
    </location>
</feature>
<dbReference type="GO" id="GO:0016020">
    <property type="term" value="C:membrane"/>
    <property type="evidence" value="ECO:0007669"/>
    <property type="project" value="UniProtKB-SubCell"/>
</dbReference>
<evidence type="ECO:0000256" key="4">
    <source>
        <dbReference type="ARBA" id="ARBA00022989"/>
    </source>
</evidence>
<name>A0A7J3X8R2_THEPE</name>